<evidence type="ECO:0000313" key="2">
    <source>
        <dbReference type="EMBL" id="MCF6138989.1"/>
    </source>
</evidence>
<dbReference type="Pfam" id="PF03473">
    <property type="entry name" value="MOSC"/>
    <property type="match status" value="1"/>
</dbReference>
<dbReference type="InterPro" id="IPR005302">
    <property type="entry name" value="MoCF_Sase_C"/>
</dbReference>
<dbReference type="PANTHER" id="PTHR36930">
    <property type="entry name" value="METAL-SULFUR CLUSTER BIOSYNTHESIS PROTEINS YUAD-RELATED"/>
    <property type="match status" value="1"/>
</dbReference>
<protein>
    <submittedName>
        <fullName evidence="2">MOSC domain-containing protein</fullName>
    </submittedName>
</protein>
<dbReference type="InterPro" id="IPR011037">
    <property type="entry name" value="Pyrv_Knase-like_insert_dom_sf"/>
</dbReference>
<dbReference type="Proteomes" id="UP001649381">
    <property type="component" value="Unassembled WGS sequence"/>
</dbReference>
<dbReference type="PROSITE" id="PS51340">
    <property type="entry name" value="MOSC"/>
    <property type="match status" value="1"/>
</dbReference>
<dbReference type="Pfam" id="PF03476">
    <property type="entry name" value="MOSC_N"/>
    <property type="match status" value="1"/>
</dbReference>
<gene>
    <name evidence="2" type="ORF">L2716_14715</name>
</gene>
<dbReference type="InterPro" id="IPR052716">
    <property type="entry name" value="MOSC_domain"/>
</dbReference>
<sequence length="231" mass="26315">MAKVKQIVRYPVKSMQGEYMEAVRIHTHGVEGDHIFAWEKKGQPGDYLTIPKYPFLLNYGVNLKSNGTLSISENENIFSSEKLEEVDSHFSDKAGLHVTLASMNIAEGQTSYWEYPLLIASTSSLEKMKELSKREQLDMLRFRPNLIIDFEKDTPFLEEQWIGEELTINDVVLKIEKGCERCSYVNVDSITKEIDANVLKTVVKENKNIFGVYASVKKTGEIRVGDSIERA</sequence>
<feature type="domain" description="MOSC" evidence="1">
    <location>
        <begin position="72"/>
        <end position="231"/>
    </location>
</feature>
<dbReference type="Gene3D" id="2.40.33.20">
    <property type="entry name" value="PK beta-barrel domain-like"/>
    <property type="match status" value="1"/>
</dbReference>
<evidence type="ECO:0000313" key="3">
    <source>
        <dbReference type="Proteomes" id="UP001649381"/>
    </source>
</evidence>
<organism evidence="2 3">
    <name type="scientific">Pseudalkalibacillus berkeleyi</name>
    <dbReference type="NCBI Taxonomy" id="1069813"/>
    <lineage>
        <taxon>Bacteria</taxon>
        <taxon>Bacillati</taxon>
        <taxon>Bacillota</taxon>
        <taxon>Bacilli</taxon>
        <taxon>Bacillales</taxon>
        <taxon>Fictibacillaceae</taxon>
        <taxon>Pseudalkalibacillus</taxon>
    </lineage>
</organism>
<dbReference type="EMBL" id="JAKIJS010000001">
    <property type="protein sequence ID" value="MCF6138989.1"/>
    <property type="molecule type" value="Genomic_DNA"/>
</dbReference>
<accession>A0ABS9H4W5</accession>
<reference evidence="2 3" key="1">
    <citation type="submission" date="2022-01" db="EMBL/GenBank/DDBJ databases">
        <title>Alkalihalobacillus sp. EGI L200015, a novel bacterium isolated from a salt lake sediment.</title>
        <authorList>
            <person name="Gao L."/>
            <person name="Fang B.-Z."/>
            <person name="Li W.-J."/>
        </authorList>
    </citation>
    <scope>NUCLEOTIDE SEQUENCE [LARGE SCALE GENOMIC DNA]</scope>
    <source>
        <strain evidence="2 3">KCTC 12718</strain>
    </source>
</reference>
<dbReference type="InterPro" id="IPR005303">
    <property type="entry name" value="MOCOS_middle"/>
</dbReference>
<evidence type="ECO:0000259" key="1">
    <source>
        <dbReference type="PROSITE" id="PS51340"/>
    </source>
</evidence>
<dbReference type="PANTHER" id="PTHR36930:SF1">
    <property type="entry name" value="MOSC DOMAIN-CONTAINING PROTEIN"/>
    <property type="match status" value="1"/>
</dbReference>
<comment type="caution">
    <text evidence="2">The sequence shown here is derived from an EMBL/GenBank/DDBJ whole genome shotgun (WGS) entry which is preliminary data.</text>
</comment>
<dbReference type="SUPFAM" id="SSF50800">
    <property type="entry name" value="PK beta-barrel domain-like"/>
    <property type="match status" value="1"/>
</dbReference>
<name>A0ABS9H4W5_9BACL</name>
<keyword evidence="3" id="KW-1185">Reference proteome</keyword>
<dbReference type="RefSeq" id="WP_236337615.1">
    <property type="nucleotide sequence ID" value="NZ_JAKIJS010000001.1"/>
</dbReference>
<proteinExistence type="predicted"/>